<protein>
    <submittedName>
        <fullName evidence="2">Uncharacterized protein</fullName>
    </submittedName>
</protein>
<accession>A0A914CED7</accession>
<dbReference type="Proteomes" id="UP000887540">
    <property type="component" value="Unplaced"/>
</dbReference>
<evidence type="ECO:0000313" key="1">
    <source>
        <dbReference type="Proteomes" id="UP000887540"/>
    </source>
</evidence>
<proteinExistence type="predicted"/>
<dbReference type="WBParaSite" id="ACRNAN_scaffold10004.g12442.t1">
    <property type="protein sequence ID" value="ACRNAN_scaffold10004.g12442.t1"/>
    <property type="gene ID" value="ACRNAN_scaffold10004.g12442"/>
</dbReference>
<dbReference type="AlphaFoldDB" id="A0A914CED7"/>
<keyword evidence="1" id="KW-1185">Reference proteome</keyword>
<reference evidence="2" key="1">
    <citation type="submission" date="2022-11" db="UniProtKB">
        <authorList>
            <consortium name="WormBaseParasite"/>
        </authorList>
    </citation>
    <scope>IDENTIFICATION</scope>
</reference>
<name>A0A914CED7_9BILA</name>
<sequence>CLLGSEQPEKCIKSIQLMVASDNGFRNEFDQIIEFAMALDMQPMDPDLHELYKVHPRGDFIVEWYYNEESVSVVLQELKKKQT</sequence>
<evidence type="ECO:0000313" key="2">
    <source>
        <dbReference type="WBParaSite" id="ACRNAN_scaffold10004.g12442.t1"/>
    </source>
</evidence>
<organism evidence="1 2">
    <name type="scientific">Acrobeloides nanus</name>
    <dbReference type="NCBI Taxonomy" id="290746"/>
    <lineage>
        <taxon>Eukaryota</taxon>
        <taxon>Metazoa</taxon>
        <taxon>Ecdysozoa</taxon>
        <taxon>Nematoda</taxon>
        <taxon>Chromadorea</taxon>
        <taxon>Rhabditida</taxon>
        <taxon>Tylenchina</taxon>
        <taxon>Cephalobomorpha</taxon>
        <taxon>Cephaloboidea</taxon>
        <taxon>Cephalobidae</taxon>
        <taxon>Acrobeloides</taxon>
    </lineage>
</organism>